<organism evidence="1 2">
    <name type="scientific">Artemisia annua</name>
    <name type="common">Sweet wormwood</name>
    <dbReference type="NCBI Taxonomy" id="35608"/>
    <lineage>
        <taxon>Eukaryota</taxon>
        <taxon>Viridiplantae</taxon>
        <taxon>Streptophyta</taxon>
        <taxon>Embryophyta</taxon>
        <taxon>Tracheophyta</taxon>
        <taxon>Spermatophyta</taxon>
        <taxon>Magnoliopsida</taxon>
        <taxon>eudicotyledons</taxon>
        <taxon>Gunneridae</taxon>
        <taxon>Pentapetalae</taxon>
        <taxon>asterids</taxon>
        <taxon>campanulids</taxon>
        <taxon>Asterales</taxon>
        <taxon>Asteraceae</taxon>
        <taxon>Asteroideae</taxon>
        <taxon>Anthemideae</taxon>
        <taxon>Artemisiinae</taxon>
        <taxon>Artemisia</taxon>
    </lineage>
</organism>
<gene>
    <name evidence="1" type="ORF">CTI12_AA261910</name>
</gene>
<protein>
    <submittedName>
        <fullName evidence="1">Armadillo-like helical</fullName>
    </submittedName>
</protein>
<comment type="caution">
    <text evidence="1">The sequence shown here is derived from an EMBL/GenBank/DDBJ whole genome shotgun (WGS) entry which is preliminary data.</text>
</comment>
<dbReference type="Proteomes" id="UP000245207">
    <property type="component" value="Unassembled WGS sequence"/>
</dbReference>
<proteinExistence type="predicted"/>
<reference evidence="1 2" key="1">
    <citation type="journal article" date="2018" name="Mol. Plant">
        <title>The genome of Artemisia annua provides insight into the evolution of Asteraceae family and artemisinin biosynthesis.</title>
        <authorList>
            <person name="Shen Q."/>
            <person name="Zhang L."/>
            <person name="Liao Z."/>
            <person name="Wang S."/>
            <person name="Yan T."/>
            <person name="Shi P."/>
            <person name="Liu M."/>
            <person name="Fu X."/>
            <person name="Pan Q."/>
            <person name="Wang Y."/>
            <person name="Lv Z."/>
            <person name="Lu X."/>
            <person name="Zhang F."/>
            <person name="Jiang W."/>
            <person name="Ma Y."/>
            <person name="Chen M."/>
            <person name="Hao X."/>
            <person name="Li L."/>
            <person name="Tang Y."/>
            <person name="Lv G."/>
            <person name="Zhou Y."/>
            <person name="Sun X."/>
            <person name="Brodelius P.E."/>
            <person name="Rose J.K.C."/>
            <person name="Tang K."/>
        </authorList>
    </citation>
    <scope>NUCLEOTIDE SEQUENCE [LARGE SCALE GENOMIC DNA]</scope>
    <source>
        <strain evidence="2">cv. Huhao1</strain>
        <tissue evidence="1">Leaf</tissue>
    </source>
</reference>
<keyword evidence="2" id="KW-1185">Reference proteome</keyword>
<dbReference type="EMBL" id="PKPP01002753">
    <property type="protein sequence ID" value="PWA73315.1"/>
    <property type="molecule type" value="Genomic_DNA"/>
</dbReference>
<name>A0A2U1NII5_ARTAN</name>
<evidence type="ECO:0000313" key="1">
    <source>
        <dbReference type="EMBL" id="PWA73315.1"/>
    </source>
</evidence>
<dbReference type="AlphaFoldDB" id="A0A2U1NII5"/>
<accession>A0A2U1NII5</accession>
<evidence type="ECO:0000313" key="2">
    <source>
        <dbReference type="Proteomes" id="UP000245207"/>
    </source>
</evidence>
<sequence>MEEEAMLVEKERVKNLDRDIFSILTVATASKAFILCVRKFTENLLNLDIDTEGGATDVKGILHPNIDSLVYNLHQLFTCKSTNKY</sequence>
<dbReference type="OrthoDB" id="1113058at2759"/>
<dbReference type="STRING" id="35608.A0A2U1NII5"/>